<dbReference type="EMBL" id="QNUK01000983">
    <property type="protein sequence ID" value="KAF5888439.1"/>
    <property type="molecule type" value="Genomic_DNA"/>
</dbReference>
<dbReference type="InterPro" id="IPR004274">
    <property type="entry name" value="FCP1_dom"/>
</dbReference>
<dbReference type="NCBIfam" id="TIGR02251">
    <property type="entry name" value="HIF-SF_euk"/>
    <property type="match status" value="1"/>
</dbReference>
<evidence type="ECO:0000256" key="7">
    <source>
        <dbReference type="ARBA" id="ARBA00022692"/>
    </source>
</evidence>
<evidence type="ECO:0000256" key="17">
    <source>
        <dbReference type="ARBA" id="ARBA00048336"/>
    </source>
</evidence>
<evidence type="ECO:0000256" key="4">
    <source>
        <dbReference type="ARBA" id="ARBA00013081"/>
    </source>
</evidence>
<dbReference type="Pfam" id="PF03031">
    <property type="entry name" value="NIF"/>
    <property type="match status" value="1"/>
</dbReference>
<dbReference type="CDD" id="cd10430">
    <property type="entry name" value="BI-1"/>
    <property type="match status" value="1"/>
</dbReference>
<comment type="subcellular location">
    <subcellularLocation>
        <location evidence="2">Cytoplasm</location>
        <location evidence="2">Cytoskeleton</location>
    </subcellularLocation>
    <subcellularLocation>
        <location evidence="1">Membrane</location>
        <topology evidence="1">Multi-pass membrane protein</topology>
    </subcellularLocation>
</comment>
<dbReference type="Proteomes" id="UP000727407">
    <property type="component" value="Unassembled WGS sequence"/>
</dbReference>
<reference evidence="22" key="1">
    <citation type="submission" date="2020-07" db="EMBL/GenBank/DDBJ databases">
        <title>Clarias magur genome sequencing, assembly and annotation.</title>
        <authorList>
            <person name="Kushwaha B."/>
            <person name="Kumar R."/>
            <person name="Das P."/>
            <person name="Joshi C.G."/>
            <person name="Kumar D."/>
            <person name="Nagpure N.S."/>
            <person name="Pandey M."/>
            <person name="Agarwal S."/>
            <person name="Srivastava S."/>
            <person name="Singh M."/>
            <person name="Sahoo L."/>
            <person name="Jayasankar P."/>
            <person name="Meher P.K."/>
            <person name="Koringa P.G."/>
            <person name="Iquebal M.A."/>
            <person name="Das S.P."/>
            <person name="Bit A."/>
            <person name="Patnaik S."/>
            <person name="Patel N."/>
            <person name="Shah T.M."/>
            <person name="Hinsu A."/>
            <person name="Jena J.K."/>
        </authorList>
    </citation>
    <scope>NUCLEOTIDE SEQUENCE</scope>
    <source>
        <strain evidence="22">CIFAMagur01</strain>
        <tissue evidence="22">Testis</tissue>
    </source>
</reference>
<proteinExistence type="inferred from homology"/>
<keyword evidence="13 20" id="KW-0472">Membrane</keyword>
<keyword evidence="11" id="KW-0904">Protein phosphatase</keyword>
<dbReference type="PANTHER" id="PTHR11977:SF33">
    <property type="entry name" value="ADVILLIN"/>
    <property type="match status" value="1"/>
</dbReference>
<evidence type="ECO:0000256" key="6">
    <source>
        <dbReference type="ARBA" id="ARBA00022490"/>
    </source>
</evidence>
<evidence type="ECO:0000256" key="3">
    <source>
        <dbReference type="ARBA" id="ARBA00008418"/>
    </source>
</evidence>
<comment type="catalytic activity">
    <reaction evidence="17">
        <text>O-phospho-L-threonyl-[protein] + H2O = L-threonyl-[protein] + phosphate</text>
        <dbReference type="Rhea" id="RHEA:47004"/>
        <dbReference type="Rhea" id="RHEA-COMP:11060"/>
        <dbReference type="Rhea" id="RHEA-COMP:11605"/>
        <dbReference type="ChEBI" id="CHEBI:15377"/>
        <dbReference type="ChEBI" id="CHEBI:30013"/>
        <dbReference type="ChEBI" id="CHEBI:43474"/>
        <dbReference type="ChEBI" id="CHEBI:61977"/>
        <dbReference type="EC" id="3.1.3.16"/>
    </reaction>
</comment>
<feature type="active site" description="Proton donor" evidence="18">
    <location>
        <position position="75"/>
    </location>
</feature>
<evidence type="ECO:0000256" key="1">
    <source>
        <dbReference type="ARBA" id="ARBA00004141"/>
    </source>
</evidence>
<feature type="transmembrane region" description="Helical" evidence="20">
    <location>
        <begin position="995"/>
        <end position="1016"/>
    </location>
</feature>
<evidence type="ECO:0000256" key="19">
    <source>
        <dbReference type="PIRSR" id="PIRSR640078-3"/>
    </source>
</evidence>
<evidence type="ECO:0000313" key="22">
    <source>
        <dbReference type="EMBL" id="KAF5888439.1"/>
    </source>
</evidence>
<dbReference type="FunFam" id="3.40.50.1000:FF:000013">
    <property type="entry name" value="Carboxy-terminal domain RNA polymerase II polypeptide A small"/>
    <property type="match status" value="1"/>
</dbReference>
<dbReference type="PRINTS" id="PR00597">
    <property type="entry name" value="GELSOLIN"/>
</dbReference>
<keyword evidence="23" id="KW-1185">Reference proteome</keyword>
<dbReference type="CDD" id="cd11288">
    <property type="entry name" value="gelsolin_S5_like"/>
    <property type="match status" value="1"/>
</dbReference>
<dbReference type="PANTHER" id="PTHR11977">
    <property type="entry name" value="VILLIN"/>
    <property type="match status" value="1"/>
</dbReference>
<comment type="catalytic activity">
    <reaction evidence="16">
        <text>O-phospho-L-seryl-[protein] + H2O = L-seryl-[protein] + phosphate</text>
        <dbReference type="Rhea" id="RHEA:20629"/>
        <dbReference type="Rhea" id="RHEA-COMP:9863"/>
        <dbReference type="Rhea" id="RHEA-COMP:11604"/>
        <dbReference type="ChEBI" id="CHEBI:15377"/>
        <dbReference type="ChEBI" id="CHEBI:29999"/>
        <dbReference type="ChEBI" id="CHEBI:43474"/>
        <dbReference type="ChEBI" id="CHEBI:83421"/>
        <dbReference type="EC" id="3.1.3.16"/>
    </reaction>
</comment>
<dbReference type="SFLD" id="SFLDS00003">
    <property type="entry name" value="Haloacid_Dehalogenase"/>
    <property type="match status" value="1"/>
</dbReference>
<dbReference type="CDD" id="cd11291">
    <property type="entry name" value="gelsolin_S6_like"/>
    <property type="match status" value="1"/>
</dbReference>
<evidence type="ECO:0000256" key="13">
    <source>
        <dbReference type="ARBA" id="ARBA00023136"/>
    </source>
</evidence>
<dbReference type="SFLD" id="SFLDG01124">
    <property type="entry name" value="C0.1:_RNA_Pol_CTD_Phosphatase"/>
    <property type="match status" value="1"/>
</dbReference>
<feature type="transmembrane region" description="Helical" evidence="20">
    <location>
        <begin position="1022"/>
        <end position="1041"/>
    </location>
</feature>
<keyword evidence="5" id="KW-0117">Actin capping</keyword>
<evidence type="ECO:0000256" key="20">
    <source>
        <dbReference type="SAM" id="Phobius"/>
    </source>
</evidence>
<evidence type="ECO:0000313" key="23">
    <source>
        <dbReference type="Proteomes" id="UP000727407"/>
    </source>
</evidence>
<feature type="site" description="Transition state stabilizer" evidence="19">
    <location>
        <position position="129"/>
    </location>
</feature>
<dbReference type="Pfam" id="PF00626">
    <property type="entry name" value="Gelsolin"/>
    <property type="match status" value="4"/>
</dbReference>
<dbReference type="InterPro" id="IPR006214">
    <property type="entry name" value="Bax_inhibitor_1-related"/>
</dbReference>
<dbReference type="InterPro" id="IPR011948">
    <property type="entry name" value="Dullard_phosphatase"/>
</dbReference>
<keyword evidence="7 20" id="KW-0812">Transmembrane</keyword>
<evidence type="ECO:0000256" key="2">
    <source>
        <dbReference type="ARBA" id="ARBA00004245"/>
    </source>
</evidence>
<dbReference type="FunFam" id="3.40.20.10:FF:000001">
    <property type="entry name" value="Gelsolin"/>
    <property type="match status" value="1"/>
</dbReference>
<evidence type="ECO:0000256" key="8">
    <source>
        <dbReference type="ARBA" id="ARBA00022737"/>
    </source>
</evidence>
<dbReference type="InterPro" id="IPR029006">
    <property type="entry name" value="ADF-H/Gelsolin-like_dom_sf"/>
</dbReference>
<dbReference type="Gene3D" id="3.40.50.1000">
    <property type="entry name" value="HAD superfamily/HAD-like"/>
    <property type="match status" value="1"/>
</dbReference>
<keyword evidence="15" id="KW-0206">Cytoskeleton</keyword>
<dbReference type="SUPFAM" id="SSF55753">
    <property type="entry name" value="Actin depolymerizing proteins"/>
    <property type="match status" value="4"/>
</dbReference>
<dbReference type="CDD" id="cd11290">
    <property type="entry name" value="gelsolin_S1_like"/>
    <property type="match status" value="1"/>
</dbReference>
<dbReference type="OrthoDB" id="6375767at2759"/>
<dbReference type="Gene3D" id="3.40.20.10">
    <property type="entry name" value="Severin"/>
    <property type="match status" value="4"/>
</dbReference>
<evidence type="ECO:0000256" key="12">
    <source>
        <dbReference type="ARBA" id="ARBA00022989"/>
    </source>
</evidence>
<dbReference type="CDD" id="cd07521">
    <property type="entry name" value="HAD_FCP1-like"/>
    <property type="match status" value="1"/>
</dbReference>
<dbReference type="SMART" id="SM00577">
    <property type="entry name" value="CPDc"/>
    <property type="match status" value="1"/>
</dbReference>
<dbReference type="CDD" id="cd11293">
    <property type="entry name" value="gelsolin_S4_like"/>
    <property type="match status" value="1"/>
</dbReference>
<sequence>QGKKSSPKKPRGRNIFKALFCCLHAQDAAQTLPPPHDTLLPTEENGSITKVCESSLLPDVTPEDEGKICVVIDLDETLVHSSFKPISNADFIVPVEIEGTTHQVYVLKRPHVDMFLQRMGEMFECVLFTASLAKYADPVTDLLDQCGVFRARLFRESCVFHHGCYVKDLSRLGRQLNKTLILDNSPASYIFHPENAVPVLSWFDDVDDTELLNLLPVFEELSSADDVYDKLRQLREPTQFEMEQAFKAVTRTPGIIIWRIEKMELVLIPEKTYGNFFEGDCYLLLCTKKTGSVLQYNIHYWIGEESSQDEQGASAVYAVQLDDFLGSSPIQYREVQQNESSTFSGYFKQGIIYKKGGVDTGMKHVVTNSSDVQRLLQVKGHRKVSAKEAMILAKDIRDRERGGRAEIGVIDGDAENNSQALMEAMCNILGQRPATLPNGTSDDQADQEQMSQVTLYGLSQTKVTQEKFDATTLHVMPEVAAQERMVDDGRGQVQMWRIENVELAEVDSQLHGYFYGGDCYLILYTYEVNSKKNYILYMWLGRHASQDESTACAFHAVTVDQQYNNQPVQVRVTMGKEPRHFMAMFKGKMVVFEGGTSRKSAEVQEPLVRLFQISGTDSFNTKAIEVPTVAASLNSNDVFLLKSQRAVYLWYGKGSSGDERAMAKEMSAFLGKGLSEEIMAEGQEPMEFWQLLGGKTPYANDKRLQQTVNDHQPRLFECSNKTGKFIVTEVSNFSQDDLNETDVMLLDTWDQVFLWVGQQSNETEKKESITTCQEYLRTHPGMRDPETPILLIKQGFEPPTFTGWFLAWDPSKWSGGNTYEQLKEELGVVTDVVTIPTAAQVANLRKHYEAAQIENPQRQVQTHNLLSSRSTQQHLKNVYATLSMCMFMAAAGAYVHVVLRLFQGGLLSVLGSLAMMTWLSVTPHRPETEKKRLAILSAFALLTGLGLGPVMDFVININPSIIVTAFLGTSVIFVCFTLSALYAQRRSYLYLGGTLLSGLSIMLLISILNLFVGSIALFKVNLYITLAIMCGFVLFDTQLIIEKAEMGDKDYIWHCVDLFMDFVSIFRKLMILMAMNEK</sequence>
<dbReference type="InterPro" id="IPR036412">
    <property type="entry name" value="HAD-like_sf"/>
</dbReference>
<evidence type="ECO:0000256" key="15">
    <source>
        <dbReference type="ARBA" id="ARBA00023212"/>
    </source>
</evidence>
<evidence type="ECO:0000259" key="21">
    <source>
        <dbReference type="PROSITE" id="PS50969"/>
    </source>
</evidence>
<dbReference type="SMART" id="SM00262">
    <property type="entry name" value="GEL"/>
    <property type="match status" value="4"/>
</dbReference>
<keyword evidence="8" id="KW-0677">Repeat</keyword>
<dbReference type="GO" id="GO:0051014">
    <property type="term" value="P:actin filament severing"/>
    <property type="evidence" value="ECO:0007669"/>
    <property type="project" value="TreeGrafter"/>
</dbReference>
<dbReference type="FunFam" id="3.40.20.10:FF:000005">
    <property type="entry name" value="Gelsolin"/>
    <property type="match status" value="1"/>
</dbReference>
<dbReference type="EC" id="3.1.3.16" evidence="4"/>
<keyword evidence="6" id="KW-0963">Cytoplasm</keyword>
<dbReference type="GO" id="GO:0015629">
    <property type="term" value="C:actin cytoskeleton"/>
    <property type="evidence" value="ECO:0007669"/>
    <property type="project" value="TreeGrafter"/>
</dbReference>
<feature type="transmembrane region" description="Helical" evidence="20">
    <location>
        <begin position="961"/>
        <end position="983"/>
    </location>
</feature>
<dbReference type="InterPro" id="IPR023214">
    <property type="entry name" value="HAD_sf"/>
</dbReference>
<comment type="similarity">
    <text evidence="3">Belongs to the villin/gelsolin family.</text>
</comment>
<evidence type="ECO:0000256" key="16">
    <source>
        <dbReference type="ARBA" id="ARBA00047761"/>
    </source>
</evidence>
<feature type="site" description="Transition state stabilizer" evidence="19">
    <location>
        <position position="167"/>
    </location>
</feature>
<dbReference type="GO" id="GO:0005737">
    <property type="term" value="C:cytoplasm"/>
    <property type="evidence" value="ECO:0007669"/>
    <property type="project" value="TreeGrafter"/>
</dbReference>
<dbReference type="SUPFAM" id="SSF56784">
    <property type="entry name" value="HAD-like"/>
    <property type="match status" value="1"/>
</dbReference>
<dbReference type="GO" id="GO:0051016">
    <property type="term" value="P:barbed-end actin filament capping"/>
    <property type="evidence" value="ECO:0007669"/>
    <property type="project" value="TreeGrafter"/>
</dbReference>
<feature type="non-terminal residue" evidence="22">
    <location>
        <position position="1078"/>
    </location>
</feature>
<feature type="non-terminal residue" evidence="22">
    <location>
        <position position="1"/>
    </location>
</feature>
<dbReference type="Pfam" id="PF01027">
    <property type="entry name" value="Bax1-I"/>
    <property type="match status" value="1"/>
</dbReference>
<feature type="domain" description="FCP1 homology" evidence="21">
    <location>
        <begin position="63"/>
        <end position="221"/>
    </location>
</feature>
<dbReference type="AlphaFoldDB" id="A0A8J4WPW7"/>
<dbReference type="GO" id="GO:0051015">
    <property type="term" value="F:actin filament binding"/>
    <property type="evidence" value="ECO:0007669"/>
    <property type="project" value="InterPro"/>
</dbReference>
<evidence type="ECO:0000256" key="18">
    <source>
        <dbReference type="PIRSR" id="PIRSR640078-1"/>
    </source>
</evidence>
<evidence type="ECO:0000256" key="10">
    <source>
        <dbReference type="ARBA" id="ARBA00022837"/>
    </source>
</evidence>
<dbReference type="InterPro" id="IPR040078">
    <property type="entry name" value="RNA_Pol_CTD_Phosphatase"/>
</dbReference>
<keyword evidence="10" id="KW-0106">Calcium</keyword>
<organism evidence="22 23">
    <name type="scientific">Clarias magur</name>
    <name type="common">Asian catfish</name>
    <name type="synonym">Macropteronotus magur</name>
    <dbReference type="NCBI Taxonomy" id="1594786"/>
    <lineage>
        <taxon>Eukaryota</taxon>
        <taxon>Metazoa</taxon>
        <taxon>Chordata</taxon>
        <taxon>Craniata</taxon>
        <taxon>Vertebrata</taxon>
        <taxon>Euteleostomi</taxon>
        <taxon>Actinopterygii</taxon>
        <taxon>Neopterygii</taxon>
        <taxon>Teleostei</taxon>
        <taxon>Ostariophysi</taxon>
        <taxon>Siluriformes</taxon>
        <taxon>Clariidae</taxon>
        <taxon>Clarias</taxon>
    </lineage>
</organism>
<dbReference type="InterPro" id="IPR007122">
    <property type="entry name" value="Villin/Gelsolin"/>
</dbReference>
<dbReference type="GO" id="GO:0005546">
    <property type="term" value="F:phosphatidylinositol-4,5-bisphosphate binding"/>
    <property type="evidence" value="ECO:0007669"/>
    <property type="project" value="TreeGrafter"/>
</dbReference>
<keyword evidence="9" id="KW-0378">Hydrolase</keyword>
<feature type="transmembrane region" description="Helical" evidence="20">
    <location>
        <begin position="933"/>
        <end position="955"/>
    </location>
</feature>
<evidence type="ECO:0000256" key="14">
    <source>
        <dbReference type="ARBA" id="ARBA00023203"/>
    </source>
</evidence>
<dbReference type="GO" id="GO:0008154">
    <property type="term" value="P:actin polymerization or depolymerization"/>
    <property type="evidence" value="ECO:0007669"/>
    <property type="project" value="TreeGrafter"/>
</dbReference>
<feature type="active site" description="4-aspartylphosphate intermediate" evidence="18">
    <location>
        <position position="73"/>
    </location>
</feature>
<dbReference type="GO" id="GO:0008420">
    <property type="term" value="F:RNA polymerase II CTD heptapeptide repeat phosphatase activity"/>
    <property type="evidence" value="ECO:0007669"/>
    <property type="project" value="InterPro"/>
</dbReference>
<gene>
    <name evidence="22" type="primary">avil</name>
    <name evidence="22" type="ORF">DAT39_021834</name>
</gene>
<evidence type="ECO:0000256" key="9">
    <source>
        <dbReference type="ARBA" id="ARBA00022801"/>
    </source>
</evidence>
<keyword evidence="12 20" id="KW-1133">Transmembrane helix</keyword>
<name>A0A8J4WPW7_CLAMG</name>
<accession>A0A8J4WPW7</accession>
<evidence type="ECO:0000256" key="5">
    <source>
        <dbReference type="ARBA" id="ARBA00022467"/>
    </source>
</evidence>
<keyword evidence="14" id="KW-0009">Actin-binding</keyword>
<feature type="transmembrane region" description="Helical" evidence="20">
    <location>
        <begin position="901"/>
        <end position="921"/>
    </location>
</feature>
<dbReference type="FunFam" id="3.40.20.10:FF:000004">
    <property type="entry name" value="Gelsolin"/>
    <property type="match status" value="1"/>
</dbReference>
<dbReference type="FunFam" id="3.40.20.10:FF:000002">
    <property type="entry name" value="Gelsolin"/>
    <property type="match status" value="1"/>
</dbReference>
<evidence type="ECO:0000256" key="11">
    <source>
        <dbReference type="ARBA" id="ARBA00022912"/>
    </source>
</evidence>
<dbReference type="PROSITE" id="PS50969">
    <property type="entry name" value="FCP1"/>
    <property type="match status" value="1"/>
</dbReference>
<dbReference type="InterPro" id="IPR007123">
    <property type="entry name" value="Gelsolin-like_dom"/>
</dbReference>
<dbReference type="GO" id="GO:0016020">
    <property type="term" value="C:membrane"/>
    <property type="evidence" value="ECO:0007669"/>
    <property type="project" value="UniProtKB-SubCell"/>
</dbReference>
<comment type="caution">
    <text evidence="22">The sequence shown here is derived from an EMBL/GenBank/DDBJ whole genome shotgun (WGS) entry which is preliminary data.</text>
</comment>
<protein>
    <recommendedName>
        <fullName evidence="4">protein-serine/threonine phosphatase</fullName>
        <ecNumber evidence="4">3.1.3.16</ecNumber>
    </recommendedName>
</protein>